<dbReference type="PANTHER" id="PTHR30595">
    <property type="entry name" value="GLPR-RELATED TRANSCRIPTIONAL REPRESSOR"/>
    <property type="match status" value="1"/>
</dbReference>
<sequence>MSSQHHFLIISGLYGLVTPTEFIQLYECPLEDLPEYQQHWQNNDELSKILINYIEENQISNILDFSAQYVYTYLINWKIIENIPDLAIFHAHNVHHISDEALKYLGKSVGDKFLSMNDSDFREIVNSYQYKDTILSKDILPPDEWPIEELRKIELLIRKGESRWFEYKASLTGREFDNLNDRENPIQFTFEKFRVMKAVVSFLNTDGGELLIGIRDEDKAIIGIEEDLNQYENEEDKEDYYRLIFEEMITIFIGKIFADKISSQIIHLQNKPLLLISVKKSKIPAYILRNDKGKERRQFYVRQNNSMRKLDENEQLQWITEHEQVSI</sequence>
<dbReference type="PANTHER" id="PTHR30595:SF6">
    <property type="entry name" value="SCHLAFEN ALBA-2 DOMAIN-CONTAINING PROTEIN"/>
    <property type="match status" value="1"/>
</dbReference>
<evidence type="ECO:0000259" key="1">
    <source>
        <dbReference type="Pfam" id="PF04326"/>
    </source>
</evidence>
<dbReference type="InterPro" id="IPR038461">
    <property type="entry name" value="Schlafen_AlbA_2_dom_sf"/>
</dbReference>
<dbReference type="Pfam" id="PF04326">
    <property type="entry name" value="SLFN_AlbA_2"/>
    <property type="match status" value="1"/>
</dbReference>
<dbReference type="Gene3D" id="3.30.950.30">
    <property type="entry name" value="Schlafen, AAA domain"/>
    <property type="match status" value="1"/>
</dbReference>
<evidence type="ECO:0000313" key="2">
    <source>
        <dbReference type="EMBL" id="QVV87924.1"/>
    </source>
</evidence>
<feature type="domain" description="Schlafen AlbA-2" evidence="1">
    <location>
        <begin position="161"/>
        <end position="310"/>
    </location>
</feature>
<reference evidence="2 3" key="1">
    <citation type="submission" date="2021-05" db="EMBL/GenBank/DDBJ databases">
        <title>A novel Methanospirillum isolate from a pyrite-forming mixed culture.</title>
        <authorList>
            <person name="Bunk B."/>
            <person name="Sproer C."/>
            <person name="Spring S."/>
            <person name="Pester M."/>
        </authorList>
    </citation>
    <scope>NUCLEOTIDE SEQUENCE [LARGE SCALE GENOMIC DNA]</scope>
    <source>
        <strain evidence="2 3">J.3.6.1-F.2.7.3</strain>
    </source>
</reference>
<dbReference type="Proteomes" id="UP000680656">
    <property type="component" value="Chromosome"/>
</dbReference>
<dbReference type="KEGG" id="mrtj:KHC33_11305"/>
<accession>A0A8E7AZ92</accession>
<evidence type="ECO:0000313" key="3">
    <source>
        <dbReference type="Proteomes" id="UP000680656"/>
    </source>
</evidence>
<keyword evidence="3" id="KW-1185">Reference proteome</keyword>
<proteinExistence type="predicted"/>
<name>A0A8E7AZ92_9EURY</name>
<protein>
    <submittedName>
        <fullName evidence="2">Putative DNA binding domain-containing protein</fullName>
    </submittedName>
</protein>
<dbReference type="InterPro" id="IPR007421">
    <property type="entry name" value="Schlafen_AlbA_2_dom"/>
</dbReference>
<organism evidence="2 3">
    <name type="scientific">Methanospirillum purgamenti</name>
    <dbReference type="NCBI Taxonomy" id="2834276"/>
    <lineage>
        <taxon>Archaea</taxon>
        <taxon>Methanobacteriati</taxon>
        <taxon>Methanobacteriota</taxon>
        <taxon>Stenosarchaea group</taxon>
        <taxon>Methanomicrobia</taxon>
        <taxon>Methanomicrobiales</taxon>
        <taxon>Methanospirillaceae</taxon>
        <taxon>Methanospirillum</taxon>
    </lineage>
</organism>
<gene>
    <name evidence="2" type="ORF">KHC33_11305</name>
</gene>
<dbReference type="AlphaFoldDB" id="A0A8E7AZ92"/>
<dbReference type="EMBL" id="CP075546">
    <property type="protein sequence ID" value="QVV87924.1"/>
    <property type="molecule type" value="Genomic_DNA"/>
</dbReference>